<dbReference type="InterPro" id="IPR015791">
    <property type="entry name" value="Antimic/Inh_G_crystallin-like"/>
</dbReference>
<dbReference type="GO" id="GO:0006952">
    <property type="term" value="P:defense response"/>
    <property type="evidence" value="ECO:0007669"/>
    <property type="project" value="InterPro"/>
</dbReference>
<accession>A0AA42AR90</accession>
<keyword evidence="1" id="KW-0732">Signal</keyword>
<dbReference type="Pfam" id="PF09117">
    <property type="entry name" value="MiAMP1"/>
    <property type="match status" value="1"/>
</dbReference>
<dbReference type="EMBL" id="JAJJMA010201140">
    <property type="protein sequence ID" value="MCL7039434.1"/>
    <property type="molecule type" value="Genomic_DNA"/>
</dbReference>
<organism evidence="2 3">
    <name type="scientific">Papaver nudicaule</name>
    <name type="common">Iceland poppy</name>
    <dbReference type="NCBI Taxonomy" id="74823"/>
    <lineage>
        <taxon>Eukaryota</taxon>
        <taxon>Viridiplantae</taxon>
        <taxon>Streptophyta</taxon>
        <taxon>Embryophyta</taxon>
        <taxon>Tracheophyta</taxon>
        <taxon>Spermatophyta</taxon>
        <taxon>Magnoliopsida</taxon>
        <taxon>Ranunculales</taxon>
        <taxon>Papaveraceae</taxon>
        <taxon>Papaveroideae</taxon>
        <taxon>Papaver</taxon>
    </lineage>
</organism>
<sequence length="108" mass="12379">MAVRIMNLKLVHALIAFAVLVTLATVVVDASFMEVWSGPGCMNSQYDRYSNCGCCAIHENGCLPIYIPRTRYIFFYNEELCQGEVHTQLDFTTDDCRPFGWRSLWIQC</sequence>
<dbReference type="InterPro" id="IPR015201">
    <property type="entry name" value="Antimicrobial_MiAMP1"/>
</dbReference>
<protein>
    <submittedName>
        <fullName evidence="2">Uncharacterized protein</fullName>
    </submittedName>
</protein>
<dbReference type="SUPFAM" id="SSF49695">
    <property type="entry name" value="gamma-Crystallin-like"/>
    <property type="match status" value="1"/>
</dbReference>
<name>A0AA42AR90_PAPNU</name>
<feature type="chain" id="PRO_5041327622" evidence="1">
    <location>
        <begin position="31"/>
        <end position="108"/>
    </location>
</feature>
<dbReference type="Gene3D" id="2.60.20.30">
    <property type="match status" value="1"/>
</dbReference>
<feature type="signal peptide" evidence="1">
    <location>
        <begin position="1"/>
        <end position="30"/>
    </location>
</feature>
<dbReference type="InterPro" id="IPR011024">
    <property type="entry name" value="G_crystallin-like"/>
</dbReference>
<dbReference type="GO" id="GO:0045926">
    <property type="term" value="P:negative regulation of growth"/>
    <property type="evidence" value="ECO:0007669"/>
    <property type="project" value="InterPro"/>
</dbReference>
<reference evidence="2" key="1">
    <citation type="submission" date="2022-03" db="EMBL/GenBank/DDBJ databases">
        <title>A functionally conserved STORR gene fusion in Papaver species that diverged 16.8 million years ago.</title>
        <authorList>
            <person name="Catania T."/>
        </authorList>
    </citation>
    <scope>NUCLEOTIDE SEQUENCE</scope>
    <source>
        <strain evidence="2">S-191538</strain>
    </source>
</reference>
<proteinExistence type="predicted"/>
<dbReference type="Proteomes" id="UP001177140">
    <property type="component" value="Unassembled WGS sequence"/>
</dbReference>
<evidence type="ECO:0000313" key="3">
    <source>
        <dbReference type="Proteomes" id="UP001177140"/>
    </source>
</evidence>
<keyword evidence="3" id="KW-1185">Reference proteome</keyword>
<gene>
    <name evidence="2" type="ORF">MKW94_010647</name>
</gene>
<evidence type="ECO:0000313" key="2">
    <source>
        <dbReference type="EMBL" id="MCL7039434.1"/>
    </source>
</evidence>
<comment type="caution">
    <text evidence="2">The sequence shown here is derived from an EMBL/GenBank/DDBJ whole genome shotgun (WGS) entry which is preliminary data.</text>
</comment>
<evidence type="ECO:0000256" key="1">
    <source>
        <dbReference type="SAM" id="SignalP"/>
    </source>
</evidence>
<dbReference type="AlphaFoldDB" id="A0AA42AR90"/>